<protein>
    <submittedName>
        <fullName evidence="2">LADA_0D13212g1_1</fullName>
    </submittedName>
</protein>
<reference evidence="2 3" key="1">
    <citation type="submission" date="2016-03" db="EMBL/GenBank/DDBJ databases">
        <authorList>
            <person name="Devillers H."/>
        </authorList>
    </citation>
    <scope>NUCLEOTIDE SEQUENCE [LARGE SCALE GENOMIC DNA]</scope>
    <source>
        <strain evidence="2">CBS 10888</strain>
    </source>
</reference>
<dbReference type="PANTHER" id="PTHR42877:SF7">
    <property type="entry name" value="FLAVIN-BINDING MONOOXYGENASE-RELATED"/>
    <property type="match status" value="1"/>
</dbReference>
<gene>
    <name evidence="2" type="ORF">LADA_0D13212G</name>
</gene>
<dbReference type="OrthoDB" id="74360at2759"/>
<evidence type="ECO:0000313" key="3">
    <source>
        <dbReference type="Proteomes" id="UP000190274"/>
    </source>
</evidence>
<accession>A0A1G4J901</accession>
<dbReference type="Pfam" id="PF13450">
    <property type="entry name" value="NAD_binding_8"/>
    <property type="match status" value="1"/>
</dbReference>
<dbReference type="InterPro" id="IPR051209">
    <property type="entry name" value="FAD-bind_Monooxygenase_sf"/>
</dbReference>
<dbReference type="STRING" id="1266660.A0A1G4J901"/>
<dbReference type="EMBL" id="LT598454">
    <property type="protein sequence ID" value="SCU86233.1"/>
    <property type="molecule type" value="Genomic_DNA"/>
</dbReference>
<sequence length="570" mass="65057">MTIETPYKILEKPSTAPRKIKVLVIGAGASGLNFAHELYNNVPDAELAIYEKNPSIGGTWYENRYPGCACDIPSINYQYTWAPSTDWSSYYSTGPEILQYFKSVTKQHKLDRDVHLNHKIIFAKWNEAEKMWYVRAEVNGDPKNIVEDCGEILINATGILNKWKWPNIKGLDNFKGPRLHSANWDTSLSLKGKSVGVIGSGSSAVQIVPNILDDVESITQFVRSRFWITAGFAQKFAGKNGANFEYSEEQRELLKSNPEKYLRYRKNIESDLNARFRSVIKGSPEQLAATDFAKNEMAQKLAKKPEVAEKVIPEDFGVGCRRPTPGNGFLEALCDPKTTLVYNNIEEVTENGLRTVDGIEHKFDVLICATGFDVSWIPHFPLIGRNGQDLREVWKQKPETYLSIAVPDFPNYLIFMGPHAPYAHGSVLPMVEAIAKYFVKVVKKLSCESVTSFEPKQDAVNDFIIHRRKFLDRTVWNDPCRSWFKQGTYDGELMMWPGSRIHFFETMGTPRWEDYNLTFSQGNRFEYFGNGFHLRETDGRDLSWYLGTLNDSDIQPQYTDDDIKEFLMTG</sequence>
<keyword evidence="3" id="KW-1185">Reference proteome</keyword>
<dbReference type="Gene3D" id="3.50.50.60">
    <property type="entry name" value="FAD/NAD(P)-binding domain"/>
    <property type="match status" value="2"/>
</dbReference>
<evidence type="ECO:0000256" key="1">
    <source>
        <dbReference type="ARBA" id="ARBA00010139"/>
    </source>
</evidence>
<comment type="similarity">
    <text evidence="1">Belongs to the FAD-binding monooxygenase family.</text>
</comment>
<dbReference type="Proteomes" id="UP000190274">
    <property type="component" value="Chromosome D"/>
</dbReference>
<evidence type="ECO:0000313" key="2">
    <source>
        <dbReference type="EMBL" id="SCU86233.1"/>
    </source>
</evidence>
<name>A0A1G4J901_9SACH</name>
<dbReference type="SUPFAM" id="SSF51905">
    <property type="entry name" value="FAD/NAD(P)-binding domain"/>
    <property type="match status" value="3"/>
</dbReference>
<dbReference type="InterPro" id="IPR036188">
    <property type="entry name" value="FAD/NAD-bd_sf"/>
</dbReference>
<proteinExistence type="inferred from homology"/>
<dbReference type="PANTHER" id="PTHR42877">
    <property type="entry name" value="L-ORNITHINE N(5)-MONOOXYGENASE-RELATED"/>
    <property type="match status" value="1"/>
</dbReference>
<dbReference type="AlphaFoldDB" id="A0A1G4J901"/>
<organism evidence="2 3">
    <name type="scientific">Lachancea dasiensis</name>
    <dbReference type="NCBI Taxonomy" id="1072105"/>
    <lineage>
        <taxon>Eukaryota</taxon>
        <taxon>Fungi</taxon>
        <taxon>Dikarya</taxon>
        <taxon>Ascomycota</taxon>
        <taxon>Saccharomycotina</taxon>
        <taxon>Saccharomycetes</taxon>
        <taxon>Saccharomycetales</taxon>
        <taxon>Saccharomycetaceae</taxon>
        <taxon>Lachancea</taxon>
    </lineage>
</organism>